<dbReference type="EMBL" id="BLIY01000017">
    <property type="protein sequence ID" value="GFE54909.1"/>
    <property type="molecule type" value="Genomic_DNA"/>
</dbReference>
<feature type="region of interest" description="Disordered" evidence="1">
    <location>
        <begin position="237"/>
        <end position="269"/>
    </location>
</feature>
<feature type="compositionally biased region" description="Polar residues" evidence="1">
    <location>
        <begin position="239"/>
        <end position="261"/>
    </location>
</feature>
<proteinExistence type="predicted"/>
<reference evidence="2" key="1">
    <citation type="submission" date="2019-12" db="EMBL/GenBank/DDBJ databases">
        <title>Genome sequence of Babesia ovis.</title>
        <authorList>
            <person name="Yamagishi J."/>
            <person name="Sevinc F."/>
            <person name="Xuan X."/>
        </authorList>
    </citation>
    <scope>NUCLEOTIDE SEQUENCE</scope>
    <source>
        <strain evidence="2">Selcuk</strain>
    </source>
</reference>
<sequence>MVNTGITMSSNSPLGCCKPKDERRNVAPVFRQQFINDNGKMKLTMPVSPLHYITSSTYYANDHRIGVKNNQWDGHVLQQVTPQVPYPMVYEQQVGNTGSRGLVDGYYVQRMENAPNKRMQTPNLQLVTQPQYRQASAQVSKETGVYGDVPYRGTTIQQNYKVELTDVVHFLARIEDRLKNVEILCKTNKTELERVNSALYGNQTMQENNGMDMQRSLQENQGEYSKLQHPDTDLETYHSKVSASSETLSNSGSNKSSTINGSLDMDKQNSMPSMFERISNSEDYGSRVFDVSQELRNSNDMIEKFLSGNAESEVVRNIGFEHENMEFSMTVDKREPLENLEHEYQRMAESLKKYPSTNSDDTSVKPIVTTSTSDAEEINNMALANLGKRFQMLMSSLEKSANEAVNGNIQVKLMQQGDFPNAANNSNPEQFGVNETQSGGTNLLALSERQMNDGALVLADDRSMALMDQQMNGGILVVPGDRSMALPEDQSLQMPTLDNLTIEQYRPEALKRKRESLGSEGIENPSDNNSEDSQNHTYSMLPEEDYNDAMLERIESIR</sequence>
<protein>
    <submittedName>
        <fullName evidence="2">Uncharacterized protein</fullName>
    </submittedName>
</protein>
<feature type="region of interest" description="Disordered" evidence="1">
    <location>
        <begin position="512"/>
        <end position="558"/>
    </location>
</feature>
<dbReference type="AlphaFoldDB" id="A0A9W5TEN7"/>
<evidence type="ECO:0000313" key="2">
    <source>
        <dbReference type="EMBL" id="GFE54909.1"/>
    </source>
</evidence>
<dbReference type="Proteomes" id="UP001057455">
    <property type="component" value="Unassembled WGS sequence"/>
</dbReference>
<comment type="caution">
    <text evidence="2">The sequence shown here is derived from an EMBL/GenBank/DDBJ whole genome shotgun (WGS) entry which is preliminary data.</text>
</comment>
<keyword evidence="3" id="KW-1185">Reference proteome</keyword>
<evidence type="ECO:0000256" key="1">
    <source>
        <dbReference type="SAM" id="MobiDB-lite"/>
    </source>
</evidence>
<accession>A0A9W5TEN7</accession>
<gene>
    <name evidence="2" type="ORF">BaOVIS_023130</name>
</gene>
<dbReference type="OrthoDB" id="366291at2759"/>
<organism evidence="2 3">
    <name type="scientific">Babesia ovis</name>
    <dbReference type="NCBI Taxonomy" id="5869"/>
    <lineage>
        <taxon>Eukaryota</taxon>
        <taxon>Sar</taxon>
        <taxon>Alveolata</taxon>
        <taxon>Apicomplexa</taxon>
        <taxon>Aconoidasida</taxon>
        <taxon>Piroplasmida</taxon>
        <taxon>Babesiidae</taxon>
        <taxon>Babesia</taxon>
    </lineage>
</organism>
<evidence type="ECO:0000313" key="3">
    <source>
        <dbReference type="Proteomes" id="UP001057455"/>
    </source>
</evidence>
<name>A0A9W5TEN7_BABOV</name>
<feature type="compositionally biased region" description="Polar residues" evidence="1">
    <location>
        <begin position="525"/>
        <end position="538"/>
    </location>
</feature>